<protein>
    <submittedName>
        <fullName evidence="11">Uncharacterized protein</fullName>
    </submittedName>
</protein>
<dbReference type="InterPro" id="IPR001263">
    <property type="entry name" value="PI3K_accessory_dom"/>
</dbReference>
<dbReference type="GO" id="GO:0043491">
    <property type="term" value="P:phosphatidylinositol 3-kinase/protein kinase B signal transduction"/>
    <property type="evidence" value="ECO:0007669"/>
    <property type="project" value="TreeGrafter"/>
</dbReference>
<dbReference type="Pfam" id="PF02192">
    <property type="entry name" value="PI3K_p85B"/>
    <property type="match status" value="1"/>
</dbReference>
<dbReference type="PROSITE" id="PS51547">
    <property type="entry name" value="C2_PI3K"/>
    <property type="match status" value="1"/>
</dbReference>
<dbReference type="CDD" id="cd00864">
    <property type="entry name" value="PI3Ka"/>
    <property type="match status" value="1"/>
</dbReference>
<evidence type="ECO:0000259" key="9">
    <source>
        <dbReference type="PROSITE" id="PS51546"/>
    </source>
</evidence>
<feature type="domain" description="PI3K-RBD" evidence="9">
    <location>
        <begin position="254"/>
        <end position="357"/>
    </location>
</feature>
<dbReference type="SMART" id="SM00145">
    <property type="entry name" value="PI3Ka"/>
    <property type="match status" value="1"/>
</dbReference>
<dbReference type="Gene3D" id="1.25.40.70">
    <property type="entry name" value="Phosphatidylinositol 3-kinase, accessory domain (PIK)"/>
    <property type="match status" value="1"/>
</dbReference>
<dbReference type="Proteomes" id="UP000494206">
    <property type="component" value="Unassembled WGS sequence"/>
</dbReference>
<dbReference type="InterPro" id="IPR035892">
    <property type="entry name" value="C2_domain_sf"/>
</dbReference>
<keyword evidence="12" id="KW-1185">Reference proteome</keyword>
<evidence type="ECO:0000256" key="2">
    <source>
        <dbReference type="ARBA" id="ARBA00022741"/>
    </source>
</evidence>
<keyword evidence="2" id="KW-0547">Nucleotide-binding</keyword>
<dbReference type="GO" id="GO:0005942">
    <property type="term" value="C:phosphatidylinositol 3-kinase complex"/>
    <property type="evidence" value="ECO:0007669"/>
    <property type="project" value="TreeGrafter"/>
</dbReference>
<dbReference type="GO" id="GO:0005524">
    <property type="term" value="F:ATP binding"/>
    <property type="evidence" value="ECO:0007669"/>
    <property type="project" value="UniProtKB-KW"/>
</dbReference>
<dbReference type="SUPFAM" id="SSF49562">
    <property type="entry name" value="C2 domain (Calcium/lipid-binding domain, CaLB)"/>
    <property type="match status" value="1"/>
</dbReference>
<dbReference type="PROSITE" id="PS51544">
    <property type="entry name" value="PI3K_ABD"/>
    <property type="match status" value="1"/>
</dbReference>
<dbReference type="Pfam" id="PF00454">
    <property type="entry name" value="PI3_PI4_kinase"/>
    <property type="match status" value="1"/>
</dbReference>
<gene>
    <name evidence="11" type="ORF">CBOVIS_LOCUS6966</name>
</gene>
<dbReference type="SUPFAM" id="SSF56112">
    <property type="entry name" value="Protein kinase-like (PK-like)"/>
    <property type="match status" value="1"/>
</dbReference>
<evidence type="ECO:0000259" key="8">
    <source>
        <dbReference type="PROSITE" id="PS51545"/>
    </source>
</evidence>
<evidence type="ECO:0000313" key="11">
    <source>
        <dbReference type="EMBL" id="CAB3404671.1"/>
    </source>
</evidence>
<dbReference type="SUPFAM" id="SSF54236">
    <property type="entry name" value="Ubiquitin-like"/>
    <property type="match status" value="1"/>
</dbReference>
<dbReference type="Gene3D" id="1.10.1070.11">
    <property type="entry name" value="Phosphatidylinositol 3-/4-kinase, catalytic domain"/>
    <property type="match status" value="1"/>
</dbReference>
<dbReference type="PROSITE" id="PS50290">
    <property type="entry name" value="PI3_4_KINASE_3"/>
    <property type="match status" value="1"/>
</dbReference>
<dbReference type="GO" id="GO:0035005">
    <property type="term" value="F:1-phosphatidylinositol-4-phosphate 3-kinase activity"/>
    <property type="evidence" value="ECO:0007669"/>
    <property type="project" value="TreeGrafter"/>
</dbReference>
<dbReference type="Gene3D" id="3.30.1010.10">
    <property type="entry name" value="Phosphatidylinositol 3-kinase Catalytic Subunit, Chain A, domain 4"/>
    <property type="match status" value="1"/>
</dbReference>
<dbReference type="GO" id="GO:0005886">
    <property type="term" value="C:plasma membrane"/>
    <property type="evidence" value="ECO:0007669"/>
    <property type="project" value="TreeGrafter"/>
</dbReference>
<dbReference type="PANTHER" id="PTHR10048:SF111">
    <property type="entry name" value="PHOSPHATIDYLINOSITOL 3-KINASE AGE-1"/>
    <property type="match status" value="1"/>
</dbReference>
<dbReference type="Pfam" id="PF00792">
    <property type="entry name" value="PI3K_C2"/>
    <property type="match status" value="1"/>
</dbReference>
<comment type="similarity">
    <text evidence="5">Belongs to the PI3/PI4-kinase family.</text>
</comment>
<dbReference type="InterPro" id="IPR018936">
    <property type="entry name" value="PI3/4_kinase_CS"/>
</dbReference>
<dbReference type="GO" id="GO:0016477">
    <property type="term" value="P:cell migration"/>
    <property type="evidence" value="ECO:0007669"/>
    <property type="project" value="TreeGrafter"/>
</dbReference>
<reference evidence="11 12" key="1">
    <citation type="submission" date="2020-04" db="EMBL/GenBank/DDBJ databases">
        <authorList>
            <person name="Laetsch R D."/>
            <person name="Stevens L."/>
            <person name="Kumar S."/>
            <person name="Blaxter L. M."/>
        </authorList>
    </citation>
    <scope>NUCLEOTIDE SEQUENCE [LARGE SCALE GENOMIC DNA]</scope>
</reference>
<dbReference type="InterPro" id="IPR029071">
    <property type="entry name" value="Ubiquitin-like_domsf"/>
</dbReference>
<evidence type="ECO:0000256" key="5">
    <source>
        <dbReference type="PROSITE-ProRule" id="PRU00880"/>
    </source>
</evidence>
<dbReference type="InterPro" id="IPR000403">
    <property type="entry name" value="PI3/4_kinase_cat_dom"/>
</dbReference>
<evidence type="ECO:0000313" key="12">
    <source>
        <dbReference type="Proteomes" id="UP000494206"/>
    </source>
</evidence>
<comment type="caution">
    <text evidence="11">The sequence shown here is derived from an EMBL/GenBank/DDBJ whole genome shotgun (WGS) entry which is preliminary data.</text>
</comment>
<dbReference type="SMART" id="SM00143">
    <property type="entry name" value="PI3K_p85B"/>
    <property type="match status" value="1"/>
</dbReference>
<keyword evidence="3" id="KW-0418">Kinase</keyword>
<dbReference type="InterPro" id="IPR042236">
    <property type="entry name" value="PI3K_accessory_sf"/>
</dbReference>
<dbReference type="SUPFAM" id="SSF48371">
    <property type="entry name" value="ARM repeat"/>
    <property type="match status" value="1"/>
</dbReference>
<feature type="domain" description="PIK helical" evidence="8">
    <location>
        <begin position="604"/>
        <end position="794"/>
    </location>
</feature>
<dbReference type="InterPro" id="IPR016024">
    <property type="entry name" value="ARM-type_fold"/>
</dbReference>
<dbReference type="GO" id="GO:0048015">
    <property type="term" value="P:phosphatidylinositol-mediated signaling"/>
    <property type="evidence" value="ECO:0007669"/>
    <property type="project" value="TreeGrafter"/>
</dbReference>
<dbReference type="Pfam" id="PF00613">
    <property type="entry name" value="PI3Ka"/>
    <property type="match status" value="1"/>
</dbReference>
<dbReference type="PANTHER" id="PTHR10048">
    <property type="entry name" value="PHOSPHATIDYLINOSITOL KINASE"/>
    <property type="match status" value="1"/>
</dbReference>
<evidence type="ECO:0000259" key="7">
    <source>
        <dbReference type="PROSITE" id="PS51544"/>
    </source>
</evidence>
<keyword evidence="4" id="KW-0067">ATP-binding</keyword>
<dbReference type="AlphaFoldDB" id="A0A8S1F2D1"/>
<dbReference type="SMART" id="SM00146">
    <property type="entry name" value="PI3Kc"/>
    <property type="match status" value="1"/>
</dbReference>
<feature type="domain" description="PI3K-ABD" evidence="7">
    <location>
        <begin position="79"/>
        <end position="173"/>
    </location>
</feature>
<sequence length="1166" mass="135881">MTTSRLPGCSSHHNIPMYYRARVGSQSEHRRLSQQSLPNPKLQALIDEWNNRERGTLYCDKQPSMYICPDDKLVKVLILEEGKETEFVSIVFPWFVASVECPADIKLNELKIALFKRLQFMKYEGYSFNAKDYVFRIITEISEMECVFNEDVYLCNAIDLSAPFPMLFLYEPDGLNHDKELCKNIGHCLGFPLESLEDVLDDELRQFRAWLFSITREACQSRGTEGYDHYAFPEEITMAVLSNNESEFAAKIRSTKLSYKLYYQTRFHETQRDVDNIQKITIPFDELDTPTILLWKFKEELKDKGIADPDDAEDEELLFQLAGKKSYMLPSDIPLIRYKVVKSAFEGHQCPTFIIRRKALVMRDFPKPKTVHVPNYVKAQERKIALDGLSISLENNPKELFKKSKPVDDDLVLSDFRAAMMWTLWDVDANLSFRAVSLSNVAFPDPFGQTAVEFRVYCGETVLVEKLSKQVYAANAKWNKDFIESDLYMKDMPPSAVLGLRVLFWKNPKKKAEFVEIGWVNISLTDWRDELRQGEVTLHLWAPEKNANRARIGDNGARIGLNCELTIEIKHFQARVRMPSRKQYENYMEEKFKWQELDFSMPADYVPKENDKDHEKLISYISLFESGGKLNDEQEHFIWKWRKYISQKRPDNLTVISELHMIWKQREYFTELYMMLETWQRLSVGAALTLLGKRCTDRVLRKFAVEQLDSLLDTTQFPFYILPLIQALKYEPRAQSDVGRLLLQKALSDYRVGHKLFWLLRAEIAGLRNLNRDVQAKSEEFRRIALLIEAYLRGNEDHIKMMIRQVDMVELLSKFSVMVKSFPKDAATRKLQKELRDNYAKMQYMDSPLDPTYILGELVIDKCKVLGSAKMPLRLAWKNLNPMSEFHQPVYEILFKNGDDLRQDMLVLQVLEVMDNIWKKNDFDCSLSPYPVLPMGTKIGIIGVVPNCATIFEIQSEGGKMGTVSKSLETSFINKFIRHHSRDSKDFCSYLECSERFTWSCIGYSVATFIMGIKDRHSDNIMLTYDGRIFHIDFGHILGHGKTKLGIQRDRQPFVLTEHFLCVIRKGKPVDKDSHEVKKFRENCIKAYLYLWEERNLFESLFTLMQGMELPELSTEADLGHIKKTLCVGTEKEEVAEKYFTGIFEDAFNGSWSTKTNWFFHAVKHL</sequence>
<name>A0A8S1F2D1_9PELO</name>
<evidence type="ECO:0000259" key="10">
    <source>
        <dbReference type="PROSITE" id="PS51547"/>
    </source>
</evidence>
<dbReference type="InterPro" id="IPR011009">
    <property type="entry name" value="Kinase-like_dom_sf"/>
</dbReference>
<proteinExistence type="inferred from homology"/>
<dbReference type="Gene3D" id="3.10.20.770">
    <property type="match status" value="1"/>
</dbReference>
<dbReference type="EMBL" id="CADEPM010000004">
    <property type="protein sequence ID" value="CAB3404671.1"/>
    <property type="molecule type" value="Genomic_DNA"/>
</dbReference>
<dbReference type="PROSITE" id="PS00915">
    <property type="entry name" value="PI3_4_KINASE_1"/>
    <property type="match status" value="1"/>
</dbReference>
<evidence type="ECO:0000256" key="3">
    <source>
        <dbReference type="ARBA" id="ARBA00022777"/>
    </source>
</evidence>
<keyword evidence="1" id="KW-0808">Transferase</keyword>
<dbReference type="Gene3D" id="2.60.40.150">
    <property type="entry name" value="C2 domain"/>
    <property type="match status" value="1"/>
</dbReference>
<dbReference type="OrthoDB" id="67688at2759"/>
<evidence type="ECO:0000256" key="1">
    <source>
        <dbReference type="ARBA" id="ARBA00022679"/>
    </source>
</evidence>
<dbReference type="InterPro" id="IPR000341">
    <property type="entry name" value="PI3K_Ras-bd_dom"/>
</dbReference>
<evidence type="ECO:0000256" key="4">
    <source>
        <dbReference type="ARBA" id="ARBA00022840"/>
    </source>
</evidence>
<evidence type="ECO:0000259" key="6">
    <source>
        <dbReference type="PROSITE" id="PS50290"/>
    </source>
</evidence>
<dbReference type="PROSITE" id="PS51545">
    <property type="entry name" value="PIK_HELICAL"/>
    <property type="match status" value="1"/>
</dbReference>
<dbReference type="InterPro" id="IPR036940">
    <property type="entry name" value="PI3/4_kinase_cat_sf"/>
</dbReference>
<dbReference type="CDD" id="cd08380">
    <property type="entry name" value="C2_PI3K_like"/>
    <property type="match status" value="1"/>
</dbReference>
<feature type="domain" description="PI3K/PI4K catalytic" evidence="6">
    <location>
        <begin position="859"/>
        <end position="1152"/>
    </location>
</feature>
<dbReference type="PROSITE" id="PS51546">
    <property type="entry name" value="PI3K_RBD"/>
    <property type="match status" value="1"/>
</dbReference>
<dbReference type="InterPro" id="IPR015433">
    <property type="entry name" value="PI3/4_kinase"/>
</dbReference>
<dbReference type="InterPro" id="IPR002420">
    <property type="entry name" value="PI3K-type_C2_dom"/>
</dbReference>
<feature type="domain" description="C2 PI3K-type" evidence="10">
    <location>
        <begin position="427"/>
        <end position="579"/>
    </location>
</feature>
<organism evidence="11 12">
    <name type="scientific">Caenorhabditis bovis</name>
    <dbReference type="NCBI Taxonomy" id="2654633"/>
    <lineage>
        <taxon>Eukaryota</taxon>
        <taxon>Metazoa</taxon>
        <taxon>Ecdysozoa</taxon>
        <taxon>Nematoda</taxon>
        <taxon>Chromadorea</taxon>
        <taxon>Rhabditida</taxon>
        <taxon>Rhabditina</taxon>
        <taxon>Rhabditomorpha</taxon>
        <taxon>Rhabditoidea</taxon>
        <taxon>Rhabditidae</taxon>
        <taxon>Peloderinae</taxon>
        <taxon>Caenorhabditis</taxon>
    </lineage>
</organism>
<accession>A0A8S1F2D1</accession>
<dbReference type="GO" id="GO:0005737">
    <property type="term" value="C:cytoplasm"/>
    <property type="evidence" value="ECO:0007669"/>
    <property type="project" value="TreeGrafter"/>
</dbReference>
<dbReference type="InterPro" id="IPR003113">
    <property type="entry name" value="PI3K_ABD"/>
</dbReference>
<dbReference type="GO" id="GO:0016303">
    <property type="term" value="F:1-phosphatidylinositol-3-kinase activity"/>
    <property type="evidence" value="ECO:0007669"/>
    <property type="project" value="TreeGrafter"/>
</dbReference>